<dbReference type="Pfam" id="PF12487">
    <property type="entry name" value="DUF3703"/>
    <property type="match status" value="1"/>
</dbReference>
<dbReference type="RefSeq" id="WP_126797876.1">
    <property type="nucleotide sequence ID" value="NZ_PIPO01000001.1"/>
</dbReference>
<sequence length="135" mass="15267">MKPELATAFNKEMTDARMAWTARDLSTCFRSLERAHILGQRNLWPHILTHGWMLRVGWARCDYREVVGQILRLIATLPGALFGWVPEGNTGGANVSALKPMPVPDEFKPYFAKNSMLKGMLLRVLIISVIMVLMI</sequence>
<evidence type="ECO:0008006" key="3">
    <source>
        <dbReference type="Google" id="ProtNLM"/>
    </source>
</evidence>
<reference evidence="1 2" key="1">
    <citation type="journal article" date="2011" name="Front. Microbiol.">
        <title>Genomic signatures of strain selection and enhancement in Bacillus atrophaeus var. globigii, a historical biowarfare simulant.</title>
        <authorList>
            <person name="Gibbons H.S."/>
            <person name="Broomall S.M."/>
            <person name="McNew L.A."/>
            <person name="Daligault H."/>
            <person name="Chapman C."/>
            <person name="Bruce D."/>
            <person name="Karavis M."/>
            <person name="Krepps M."/>
            <person name="McGregor P.A."/>
            <person name="Hong C."/>
            <person name="Park K.H."/>
            <person name="Akmal A."/>
            <person name="Feldman A."/>
            <person name="Lin J.S."/>
            <person name="Chang W.E."/>
            <person name="Higgs B.W."/>
            <person name="Demirev P."/>
            <person name="Lindquist J."/>
            <person name="Liem A."/>
            <person name="Fochler E."/>
            <person name="Read T.D."/>
            <person name="Tapia R."/>
            <person name="Johnson S."/>
            <person name="Bishop-Lilly K.A."/>
            <person name="Detter C."/>
            <person name="Han C."/>
            <person name="Sozhamannan S."/>
            <person name="Rosenzweig C.N."/>
            <person name="Skowronski E.W."/>
        </authorList>
    </citation>
    <scope>NUCLEOTIDE SEQUENCE [LARGE SCALE GENOMIC DNA]</scope>
    <source>
        <strain evidence="1 2">Y4G10-17</strain>
    </source>
</reference>
<name>A0A432WMC2_9GAMM</name>
<dbReference type="AlphaFoldDB" id="A0A432WMC2"/>
<protein>
    <recommendedName>
        <fullName evidence="3">DUF3703 domain-containing protein</fullName>
    </recommendedName>
</protein>
<evidence type="ECO:0000313" key="1">
    <source>
        <dbReference type="EMBL" id="RUO34839.1"/>
    </source>
</evidence>
<organism evidence="1 2">
    <name type="scientific">Aliidiomarina soli</name>
    <dbReference type="NCBI Taxonomy" id="1928574"/>
    <lineage>
        <taxon>Bacteria</taxon>
        <taxon>Pseudomonadati</taxon>
        <taxon>Pseudomonadota</taxon>
        <taxon>Gammaproteobacteria</taxon>
        <taxon>Alteromonadales</taxon>
        <taxon>Idiomarinaceae</taxon>
        <taxon>Aliidiomarina</taxon>
    </lineage>
</organism>
<dbReference type="EMBL" id="PIPO01000001">
    <property type="protein sequence ID" value="RUO34839.1"/>
    <property type="molecule type" value="Genomic_DNA"/>
</dbReference>
<gene>
    <name evidence="1" type="ORF">CWE14_02245</name>
</gene>
<comment type="caution">
    <text evidence="1">The sequence shown here is derived from an EMBL/GenBank/DDBJ whole genome shotgun (WGS) entry which is preliminary data.</text>
</comment>
<evidence type="ECO:0000313" key="2">
    <source>
        <dbReference type="Proteomes" id="UP000287823"/>
    </source>
</evidence>
<keyword evidence="2" id="KW-1185">Reference proteome</keyword>
<accession>A0A432WMC2</accession>
<dbReference type="Proteomes" id="UP000287823">
    <property type="component" value="Unassembled WGS sequence"/>
</dbReference>
<proteinExistence type="predicted"/>
<dbReference type="InterPro" id="IPR022172">
    <property type="entry name" value="DUF3703"/>
</dbReference>